<keyword evidence="3" id="KW-1185">Reference proteome</keyword>
<reference evidence="2" key="1">
    <citation type="submission" date="2020-08" db="EMBL/GenBank/DDBJ databases">
        <title>Multicomponent nature underlies the extraordinary mechanical properties of spider dragline silk.</title>
        <authorList>
            <person name="Kono N."/>
            <person name="Nakamura H."/>
            <person name="Mori M."/>
            <person name="Yoshida Y."/>
            <person name="Ohtoshi R."/>
            <person name="Malay A.D."/>
            <person name="Moran D.A.P."/>
            <person name="Tomita M."/>
            <person name="Numata K."/>
            <person name="Arakawa K."/>
        </authorList>
    </citation>
    <scope>NUCLEOTIDE SEQUENCE</scope>
</reference>
<sequence>MPAFKDRTRRRMSLPIGPYLNLDNRRSSTASTGSDSSYCDTSSDEEGKLPRDKIQVNSSGSSDFCVKNIKQHAFGRREIEIAEQEMPGIVALRQRADGEKPLKGAKIICCTHINAQTA</sequence>
<dbReference type="PANTHER" id="PTHR23420:SF0">
    <property type="entry name" value="ADENOSYLHOMOCYSTEINASE"/>
    <property type="match status" value="1"/>
</dbReference>
<dbReference type="PANTHER" id="PTHR23420">
    <property type="entry name" value="ADENOSYLHOMOCYSTEINASE"/>
    <property type="match status" value="1"/>
</dbReference>
<accession>A0A8X6NUL5</accession>
<dbReference type="InterPro" id="IPR042172">
    <property type="entry name" value="Adenosylhomocyst_ase-like_sf"/>
</dbReference>
<feature type="compositionally biased region" description="Basic and acidic residues" evidence="1">
    <location>
        <begin position="45"/>
        <end position="54"/>
    </location>
</feature>
<proteinExistence type="predicted"/>
<evidence type="ECO:0000313" key="3">
    <source>
        <dbReference type="Proteomes" id="UP000887013"/>
    </source>
</evidence>
<feature type="non-terminal residue" evidence="2">
    <location>
        <position position="1"/>
    </location>
</feature>
<dbReference type="GO" id="GO:0005829">
    <property type="term" value="C:cytosol"/>
    <property type="evidence" value="ECO:0007669"/>
    <property type="project" value="TreeGrafter"/>
</dbReference>
<dbReference type="Gene3D" id="3.40.50.1480">
    <property type="entry name" value="Adenosylhomocysteinase-like"/>
    <property type="match status" value="1"/>
</dbReference>
<dbReference type="OrthoDB" id="6432625at2759"/>
<protein>
    <submittedName>
        <fullName evidence="2">Adenosylhomocysteinase-like 1</fullName>
    </submittedName>
</protein>
<dbReference type="EMBL" id="BMAW01013086">
    <property type="protein sequence ID" value="GFT31859.1"/>
    <property type="molecule type" value="Genomic_DNA"/>
</dbReference>
<evidence type="ECO:0000313" key="2">
    <source>
        <dbReference type="EMBL" id="GFT31859.1"/>
    </source>
</evidence>
<name>A0A8X6NUL5_NEPPI</name>
<organism evidence="2 3">
    <name type="scientific">Nephila pilipes</name>
    <name type="common">Giant wood spider</name>
    <name type="synonym">Nephila maculata</name>
    <dbReference type="NCBI Taxonomy" id="299642"/>
    <lineage>
        <taxon>Eukaryota</taxon>
        <taxon>Metazoa</taxon>
        <taxon>Ecdysozoa</taxon>
        <taxon>Arthropoda</taxon>
        <taxon>Chelicerata</taxon>
        <taxon>Arachnida</taxon>
        <taxon>Araneae</taxon>
        <taxon>Araneomorphae</taxon>
        <taxon>Entelegynae</taxon>
        <taxon>Araneoidea</taxon>
        <taxon>Nephilidae</taxon>
        <taxon>Nephila</taxon>
    </lineage>
</organism>
<gene>
    <name evidence="2" type="primary">AhcyL1</name>
    <name evidence="2" type="ORF">NPIL_384041</name>
</gene>
<dbReference type="SUPFAM" id="SSF52283">
    <property type="entry name" value="Formate/glycerate dehydrogenase catalytic domain-like"/>
    <property type="match status" value="1"/>
</dbReference>
<dbReference type="GO" id="GO:0033353">
    <property type="term" value="P:S-adenosylmethionine cycle"/>
    <property type="evidence" value="ECO:0007669"/>
    <property type="project" value="TreeGrafter"/>
</dbReference>
<dbReference type="AlphaFoldDB" id="A0A8X6NUL5"/>
<feature type="region of interest" description="Disordered" evidence="1">
    <location>
        <begin position="1"/>
        <end position="60"/>
    </location>
</feature>
<comment type="caution">
    <text evidence="2">The sequence shown here is derived from an EMBL/GenBank/DDBJ whole genome shotgun (WGS) entry which is preliminary data.</text>
</comment>
<dbReference type="InterPro" id="IPR000043">
    <property type="entry name" value="Adenosylhomocysteinase-like"/>
</dbReference>
<feature type="compositionally biased region" description="Low complexity" evidence="1">
    <location>
        <begin position="27"/>
        <end position="37"/>
    </location>
</feature>
<dbReference type="Pfam" id="PF05221">
    <property type="entry name" value="AdoHcyase"/>
    <property type="match status" value="1"/>
</dbReference>
<evidence type="ECO:0000256" key="1">
    <source>
        <dbReference type="SAM" id="MobiDB-lite"/>
    </source>
</evidence>
<dbReference type="Proteomes" id="UP000887013">
    <property type="component" value="Unassembled WGS sequence"/>
</dbReference>